<feature type="compositionally biased region" description="Low complexity" evidence="1">
    <location>
        <begin position="48"/>
        <end position="58"/>
    </location>
</feature>
<evidence type="ECO:0000313" key="2">
    <source>
        <dbReference type="EMBL" id="CAK9270973.1"/>
    </source>
</evidence>
<reference evidence="2" key="1">
    <citation type="submission" date="2024-02" db="EMBL/GenBank/DDBJ databases">
        <authorList>
            <consortium name="ELIXIR-Norway"/>
            <consortium name="Elixir Norway"/>
        </authorList>
    </citation>
    <scope>NUCLEOTIDE SEQUENCE</scope>
</reference>
<dbReference type="EMBL" id="OZ020098">
    <property type="protein sequence ID" value="CAK9270973.1"/>
    <property type="molecule type" value="Genomic_DNA"/>
</dbReference>
<keyword evidence="3" id="KW-1185">Reference proteome</keyword>
<organism evidence="2 3">
    <name type="scientific">Sphagnum jensenii</name>
    <dbReference type="NCBI Taxonomy" id="128206"/>
    <lineage>
        <taxon>Eukaryota</taxon>
        <taxon>Viridiplantae</taxon>
        <taxon>Streptophyta</taxon>
        <taxon>Embryophyta</taxon>
        <taxon>Bryophyta</taxon>
        <taxon>Sphagnophytina</taxon>
        <taxon>Sphagnopsida</taxon>
        <taxon>Sphagnales</taxon>
        <taxon>Sphagnaceae</taxon>
        <taxon>Sphagnum</taxon>
    </lineage>
</organism>
<evidence type="ECO:0000313" key="3">
    <source>
        <dbReference type="Proteomes" id="UP001497444"/>
    </source>
</evidence>
<dbReference type="Proteomes" id="UP001497444">
    <property type="component" value="Chromosome 3"/>
</dbReference>
<proteinExistence type="predicted"/>
<feature type="region of interest" description="Disordered" evidence="1">
    <location>
        <begin position="19"/>
        <end position="66"/>
    </location>
</feature>
<sequence>MFAWHSSSKLRECEQQTAASEVAGRQAGMPTAQQCKESCGKEGPKSTRAAGGDASPRASGRRRRNR</sequence>
<protein>
    <submittedName>
        <fullName evidence="2">Uncharacterized protein</fullName>
    </submittedName>
</protein>
<evidence type="ECO:0000256" key="1">
    <source>
        <dbReference type="SAM" id="MobiDB-lite"/>
    </source>
</evidence>
<accession>A0ABP0WZ83</accession>
<name>A0ABP0WZ83_9BRYO</name>
<gene>
    <name evidence="2" type="ORF">CSSPJE1EN1_LOCUS16451</name>
</gene>